<evidence type="ECO:0000313" key="1">
    <source>
        <dbReference type="Ensembl" id="ENSLCAP00010018313.1"/>
    </source>
</evidence>
<proteinExistence type="predicted"/>
<organism evidence="1 2">
    <name type="scientific">Lates calcarifer</name>
    <name type="common">Barramundi</name>
    <name type="synonym">Holocentrus calcarifer</name>
    <dbReference type="NCBI Taxonomy" id="8187"/>
    <lineage>
        <taxon>Eukaryota</taxon>
        <taxon>Metazoa</taxon>
        <taxon>Chordata</taxon>
        <taxon>Craniata</taxon>
        <taxon>Vertebrata</taxon>
        <taxon>Euteleostomi</taxon>
        <taxon>Actinopterygii</taxon>
        <taxon>Neopterygii</taxon>
        <taxon>Teleostei</taxon>
        <taxon>Neoteleostei</taxon>
        <taxon>Acanthomorphata</taxon>
        <taxon>Carangaria</taxon>
        <taxon>Carangaria incertae sedis</taxon>
        <taxon>Centropomidae</taxon>
        <taxon>Lates</taxon>
    </lineage>
</organism>
<reference evidence="2" key="1">
    <citation type="submission" date="2015-09" db="EMBL/GenBank/DDBJ databases">
        <authorList>
            <person name="Sai Rama Sridatta P."/>
        </authorList>
    </citation>
    <scope>NUCLEOTIDE SEQUENCE [LARGE SCALE GENOMIC DNA]</scope>
</reference>
<reference evidence="1" key="2">
    <citation type="submission" date="2025-08" db="UniProtKB">
        <authorList>
            <consortium name="Ensembl"/>
        </authorList>
    </citation>
    <scope>IDENTIFICATION</scope>
</reference>
<keyword evidence="2" id="KW-1185">Reference proteome</keyword>
<protein>
    <submittedName>
        <fullName evidence="1">Uncharacterized protein</fullName>
    </submittedName>
</protein>
<accession>A0A4W6D0G6</accession>
<name>A0A4W6D0G6_LATCA</name>
<sequence>MKSAEGNCDKLLSSQWCVYRLSVLPPPELTACWFLTQNDEDPLLFFFHIYLLALYLSPSISLFPQNPFLSESLCTVNQDQLFCFSSSQKTCLSHLDLSLAFYELLNTRGTGTQGLPTNKIRIKLSDMSPHCSACA</sequence>
<dbReference type="AlphaFoldDB" id="A0A4W6D0G6"/>
<evidence type="ECO:0000313" key="2">
    <source>
        <dbReference type="Proteomes" id="UP000314980"/>
    </source>
</evidence>
<dbReference type="Ensembl" id="ENSLCAT00010018716.1">
    <property type="protein sequence ID" value="ENSLCAP00010018313.1"/>
    <property type="gene ID" value="ENSLCAG00010008686.1"/>
</dbReference>
<reference evidence="1" key="3">
    <citation type="submission" date="2025-09" db="UniProtKB">
        <authorList>
            <consortium name="Ensembl"/>
        </authorList>
    </citation>
    <scope>IDENTIFICATION</scope>
</reference>
<dbReference type="Proteomes" id="UP000314980">
    <property type="component" value="Unassembled WGS sequence"/>
</dbReference>
<dbReference type="InParanoid" id="A0A4W6D0G6"/>